<protein>
    <submittedName>
        <fullName evidence="2">Uncharacterized protein</fullName>
    </submittedName>
</protein>
<dbReference type="Proteomes" id="UP000002258">
    <property type="component" value="Chromosome 2"/>
</dbReference>
<dbReference type="RefSeq" id="XP_001382540.2">
    <property type="nucleotide sequence ID" value="XM_001382503.1"/>
</dbReference>
<keyword evidence="1" id="KW-0732">Signal</keyword>
<evidence type="ECO:0000256" key="1">
    <source>
        <dbReference type="SAM" id="SignalP"/>
    </source>
</evidence>
<dbReference type="GeneID" id="4836741"/>
<dbReference type="OMA" id="FSLIAHH"/>
<dbReference type="EMBL" id="CP000496">
    <property type="protein sequence ID" value="ABN64511.2"/>
    <property type="molecule type" value="Genomic_DNA"/>
</dbReference>
<dbReference type="OrthoDB" id="4091906at2759"/>
<gene>
    <name evidence="2" type="ORF">PICST_54802</name>
</gene>
<dbReference type="InParanoid" id="A3LPK2"/>
<dbReference type="eggNOG" id="ENOG502RQ08">
    <property type="taxonomic scope" value="Eukaryota"/>
</dbReference>
<dbReference type="KEGG" id="pic:PICST_54802"/>
<evidence type="ECO:0000313" key="2">
    <source>
        <dbReference type="EMBL" id="ABN64511.2"/>
    </source>
</evidence>
<keyword evidence="3" id="KW-1185">Reference proteome</keyword>
<sequence>MFYSYILLFFVCFSEAYPLLKKELQPTSPTFSLIALHQGAQFQSNLVKFDGIDLKLWADAPPFFGRIKGNQGFVLNIPDATFPPPSPVAVVVDSKGRLTSNANTTTEASGNFGISSSLLTFNGSSDFLACPSGNYRSEYDIYALTGETNCPNPEFGYGYNITLLVQVSATVDYSPEN</sequence>
<proteinExistence type="predicted"/>
<dbReference type="HOGENOM" id="CLU_101843_0_0_1"/>
<feature type="chain" id="PRO_5002655337" evidence="1">
    <location>
        <begin position="17"/>
        <end position="177"/>
    </location>
</feature>
<evidence type="ECO:0000313" key="3">
    <source>
        <dbReference type="Proteomes" id="UP000002258"/>
    </source>
</evidence>
<dbReference type="AlphaFoldDB" id="A3LPK2"/>
<organism evidence="2 3">
    <name type="scientific">Scheffersomyces stipitis (strain ATCC 58785 / CBS 6054 / NBRC 10063 / NRRL Y-11545)</name>
    <name type="common">Yeast</name>
    <name type="synonym">Pichia stipitis</name>
    <dbReference type="NCBI Taxonomy" id="322104"/>
    <lineage>
        <taxon>Eukaryota</taxon>
        <taxon>Fungi</taxon>
        <taxon>Dikarya</taxon>
        <taxon>Ascomycota</taxon>
        <taxon>Saccharomycotina</taxon>
        <taxon>Pichiomycetes</taxon>
        <taxon>Debaryomycetaceae</taxon>
        <taxon>Scheffersomyces</taxon>
    </lineage>
</organism>
<reference evidence="2 3" key="1">
    <citation type="journal article" date="2007" name="Nat. Biotechnol.">
        <title>Genome sequence of the lignocellulose-bioconverting and xylose-fermenting yeast Pichia stipitis.</title>
        <authorList>
            <person name="Jeffries T.W."/>
            <person name="Grigoriev I.V."/>
            <person name="Grimwood J."/>
            <person name="Laplaza J.M."/>
            <person name="Aerts A."/>
            <person name="Salamov A."/>
            <person name="Schmutz J."/>
            <person name="Lindquist E."/>
            <person name="Dehal P."/>
            <person name="Shapiro H."/>
            <person name="Jin Y.S."/>
            <person name="Passoth V."/>
            <person name="Richardson P.M."/>
        </authorList>
    </citation>
    <scope>NUCLEOTIDE SEQUENCE [LARGE SCALE GENOMIC DNA]</scope>
    <source>
        <strain evidence="3">ATCC 58785 / CBS 6054 / NBRC 10063 / NRRL Y-11545</strain>
    </source>
</reference>
<feature type="signal peptide" evidence="1">
    <location>
        <begin position="1"/>
        <end position="16"/>
    </location>
</feature>
<accession>A3LPK2</accession>
<name>A3LPK2_PICST</name>